<keyword evidence="3" id="KW-1185">Reference proteome</keyword>
<gene>
    <name evidence="2" type="ORF">BS639_09800</name>
    <name evidence="1" type="ORF">ITX54_16000</name>
</gene>
<dbReference type="AlphaFoldDB" id="A0AA40X413"/>
<dbReference type="EMBL" id="MRWD01000019">
    <property type="protein sequence ID" value="ORJ21458.1"/>
    <property type="molecule type" value="Genomic_DNA"/>
</dbReference>
<sequence>MVKSMFGLGCKNNALSPTTRCPDLSADEGQNIDSLLSTQVRFNLFSFSKTSQQPRSLTDLTLSLNEPNSSIGFFTGLLTVMVSGLSFMTMPPREKKWRSRLVINRLHFISSSRYSLAQLGLKGDQNLICV</sequence>
<reference evidence="2 3" key="2">
    <citation type="journal article" date="2017" name="Int. J. Syst. Evol. Microbiol.">
        <title>Rouxiella badensis sp. nov. and Rouxiella silvae sp. nov. isolated from peat bog soil in Germany and emendation of the genus description.</title>
        <authorList>
            <person name="Le Fleche-Mateos A."/>
            <person name="Kugler J.H."/>
            <person name="Hansen S.H."/>
            <person name="Syldatk C."/>
            <person name="Hausmann R."/>
            <person name="Lomprez F."/>
            <person name="Vandenbogaert M."/>
            <person name="Manuguerra J.C."/>
            <person name="Grimont P.A."/>
        </authorList>
    </citation>
    <scope>NUCLEOTIDE SEQUENCE [LARGE SCALE GENOMIC DNA]</scope>
    <source>
        <strain evidence="2 3">213</strain>
    </source>
</reference>
<dbReference type="Proteomes" id="UP000705283">
    <property type="component" value="Unassembled WGS sequence"/>
</dbReference>
<evidence type="ECO:0000313" key="2">
    <source>
        <dbReference type="EMBL" id="ORJ21458.1"/>
    </source>
</evidence>
<reference evidence="2" key="1">
    <citation type="submission" date="2016-12" db="EMBL/GenBank/DDBJ databases">
        <authorList>
            <person name="Le Fleche-Mateos A."/>
        </authorList>
    </citation>
    <scope>NUCLEOTIDE SEQUENCE</scope>
    <source>
        <strain evidence="2">213</strain>
    </source>
</reference>
<accession>A0AA40X413</accession>
<dbReference type="Proteomes" id="UP000192722">
    <property type="component" value="Unassembled WGS sequence"/>
</dbReference>
<proteinExistence type="predicted"/>
<protein>
    <submittedName>
        <fullName evidence="1">Uncharacterized protein</fullName>
    </submittedName>
</protein>
<reference evidence="1" key="3">
    <citation type="submission" date="2020-11" db="EMBL/GenBank/DDBJ databases">
        <authorList>
            <person name="Lee S.D."/>
        </authorList>
    </citation>
    <scope>NUCLEOTIDE SEQUENCE</scope>
    <source>
        <strain evidence="1">SAP-2</strain>
    </source>
</reference>
<name>A0AA40X413_9GAMM</name>
<evidence type="ECO:0000313" key="1">
    <source>
        <dbReference type="EMBL" id="MBF6638168.1"/>
    </source>
</evidence>
<organism evidence="1 4">
    <name type="scientific">Rouxiella silvae</name>
    <dbReference type="NCBI Taxonomy" id="1646373"/>
    <lineage>
        <taxon>Bacteria</taxon>
        <taxon>Pseudomonadati</taxon>
        <taxon>Pseudomonadota</taxon>
        <taxon>Gammaproteobacteria</taxon>
        <taxon>Enterobacterales</taxon>
        <taxon>Yersiniaceae</taxon>
        <taxon>Rouxiella</taxon>
    </lineage>
</organism>
<reference evidence="1" key="4">
    <citation type="submission" date="2022-09" db="EMBL/GenBank/DDBJ databases">
        <title>Rouxiella aceris sp. nov., isolated from tree sap and emended description of the genus Rhouxiella.</title>
        <authorList>
            <person name="Kim I.S."/>
        </authorList>
    </citation>
    <scope>NUCLEOTIDE SEQUENCE</scope>
    <source>
        <strain evidence="1">SAP-2</strain>
    </source>
</reference>
<dbReference type="RefSeq" id="WP_072156492.1">
    <property type="nucleotide sequence ID" value="NZ_CBCSCF010000001.1"/>
</dbReference>
<comment type="caution">
    <text evidence="1">The sequence shown here is derived from an EMBL/GenBank/DDBJ whole genome shotgun (WGS) entry which is preliminary data.</text>
</comment>
<evidence type="ECO:0000313" key="3">
    <source>
        <dbReference type="Proteomes" id="UP000192722"/>
    </source>
</evidence>
<evidence type="ECO:0000313" key="4">
    <source>
        <dbReference type="Proteomes" id="UP000705283"/>
    </source>
</evidence>
<dbReference type="EMBL" id="JADMKS010000006">
    <property type="protein sequence ID" value="MBF6638168.1"/>
    <property type="molecule type" value="Genomic_DNA"/>
</dbReference>